<comment type="catalytic activity">
    <reaction evidence="9 11">
        <text>L-threonyl-[protein] + ATP = O-phospho-L-threonyl-[protein] + ADP + H(+)</text>
        <dbReference type="Rhea" id="RHEA:46608"/>
        <dbReference type="Rhea" id="RHEA-COMP:11060"/>
        <dbReference type="Rhea" id="RHEA-COMP:11605"/>
        <dbReference type="ChEBI" id="CHEBI:15378"/>
        <dbReference type="ChEBI" id="CHEBI:30013"/>
        <dbReference type="ChEBI" id="CHEBI:30616"/>
        <dbReference type="ChEBI" id="CHEBI:61977"/>
        <dbReference type="ChEBI" id="CHEBI:456216"/>
        <dbReference type="EC" id="2.7.11.1"/>
    </reaction>
</comment>
<dbReference type="PROSITE" id="PS50026">
    <property type="entry name" value="EGF_3"/>
    <property type="match status" value="1"/>
</dbReference>
<evidence type="ECO:0000259" key="16">
    <source>
        <dbReference type="PROSITE" id="PS50927"/>
    </source>
</evidence>
<dbReference type="CDD" id="cd00028">
    <property type="entry name" value="B_lectin"/>
    <property type="match status" value="1"/>
</dbReference>
<evidence type="ECO:0000256" key="10">
    <source>
        <dbReference type="ARBA" id="ARBA00048679"/>
    </source>
</evidence>
<dbReference type="GO" id="GO:0005524">
    <property type="term" value="F:ATP binding"/>
    <property type="evidence" value="ECO:0007669"/>
    <property type="project" value="UniProtKB-KW"/>
</dbReference>
<dbReference type="PROSITE" id="PS50927">
    <property type="entry name" value="BULB_LECTIN"/>
    <property type="match status" value="1"/>
</dbReference>
<keyword evidence="13" id="KW-1133">Transmembrane helix</keyword>
<dbReference type="SUPFAM" id="SSF56112">
    <property type="entry name" value="Protein kinase-like (PK-like)"/>
    <property type="match status" value="1"/>
</dbReference>
<dbReference type="SUPFAM" id="SSF51110">
    <property type="entry name" value="alpha-D-mannose-specific plant lectins"/>
    <property type="match status" value="1"/>
</dbReference>
<keyword evidence="1 11" id="KW-0723">Serine/threonine-protein kinase</keyword>
<dbReference type="InterPro" id="IPR000858">
    <property type="entry name" value="S_locus_glycoprot_dom"/>
</dbReference>
<evidence type="ECO:0000259" key="14">
    <source>
        <dbReference type="PROSITE" id="PS50011"/>
    </source>
</evidence>
<name>A0AAE1IN55_9FABA</name>
<evidence type="ECO:0000313" key="19">
    <source>
        <dbReference type="Proteomes" id="UP001293593"/>
    </source>
</evidence>
<dbReference type="InterPro" id="IPR011009">
    <property type="entry name" value="Kinase-like_dom_sf"/>
</dbReference>
<dbReference type="PANTHER" id="PTHR32444">
    <property type="entry name" value="BULB-TYPE LECTIN DOMAIN-CONTAINING PROTEIN"/>
    <property type="match status" value="1"/>
</dbReference>
<dbReference type="CDD" id="cd14066">
    <property type="entry name" value="STKc_IRAK"/>
    <property type="match status" value="1"/>
</dbReference>
<dbReference type="EMBL" id="JAWXYG010000014">
    <property type="protein sequence ID" value="KAK4254001.1"/>
    <property type="molecule type" value="Genomic_DNA"/>
</dbReference>
<reference evidence="18" key="1">
    <citation type="submission" date="2023-10" db="EMBL/GenBank/DDBJ databases">
        <title>Chromosome-level genome of the transformable northern wattle, Acacia crassicarpa.</title>
        <authorList>
            <person name="Massaro I."/>
            <person name="Sinha N.R."/>
            <person name="Poethig S."/>
            <person name="Leichty A.R."/>
        </authorList>
    </citation>
    <scope>NUCLEOTIDE SEQUENCE</scope>
    <source>
        <strain evidence="18">Acra3RX</strain>
        <tissue evidence="18">Leaf</tissue>
    </source>
</reference>
<comment type="caution">
    <text evidence="18">The sequence shown here is derived from an EMBL/GenBank/DDBJ whole genome shotgun (WGS) entry which is preliminary data.</text>
</comment>
<evidence type="ECO:0000259" key="15">
    <source>
        <dbReference type="PROSITE" id="PS50026"/>
    </source>
</evidence>
<keyword evidence="7" id="KW-1015">Disulfide bond</keyword>
<gene>
    <name evidence="18" type="ORF">QN277_009438</name>
</gene>
<feature type="domain" description="EGF-like" evidence="15">
    <location>
        <begin position="289"/>
        <end position="325"/>
    </location>
</feature>
<evidence type="ECO:0000313" key="18">
    <source>
        <dbReference type="EMBL" id="KAK4254001.1"/>
    </source>
</evidence>
<dbReference type="EC" id="2.7.11.1" evidence="11"/>
<dbReference type="FunFam" id="2.90.10.10:FF:000004">
    <property type="entry name" value="G-type lectin S-receptor-like serine/threonine-protein kinase"/>
    <property type="match status" value="1"/>
</dbReference>
<evidence type="ECO:0000256" key="12">
    <source>
        <dbReference type="PROSITE-ProRule" id="PRU00076"/>
    </source>
</evidence>
<dbReference type="PROSITE" id="PS50948">
    <property type="entry name" value="PAN"/>
    <property type="match status" value="1"/>
</dbReference>
<evidence type="ECO:0000256" key="4">
    <source>
        <dbReference type="ARBA" id="ARBA00022741"/>
    </source>
</evidence>
<feature type="transmembrane region" description="Helical" evidence="13">
    <location>
        <begin position="6"/>
        <end position="27"/>
    </location>
</feature>
<dbReference type="Gene3D" id="1.10.510.10">
    <property type="entry name" value="Transferase(Phosphotransferase) domain 1"/>
    <property type="match status" value="1"/>
</dbReference>
<dbReference type="PROSITE" id="PS50011">
    <property type="entry name" value="PROTEIN_KINASE_DOM"/>
    <property type="match status" value="1"/>
</dbReference>
<dbReference type="GO" id="GO:0004674">
    <property type="term" value="F:protein serine/threonine kinase activity"/>
    <property type="evidence" value="ECO:0007669"/>
    <property type="project" value="UniProtKB-KW"/>
</dbReference>
<dbReference type="Pfam" id="PF08276">
    <property type="entry name" value="PAN_2"/>
    <property type="match status" value="1"/>
</dbReference>
<dbReference type="PIRSF" id="PIRSF000641">
    <property type="entry name" value="SRK"/>
    <property type="match status" value="1"/>
</dbReference>
<evidence type="ECO:0000256" key="13">
    <source>
        <dbReference type="SAM" id="Phobius"/>
    </source>
</evidence>
<evidence type="ECO:0000256" key="11">
    <source>
        <dbReference type="PIRNR" id="PIRNR000641"/>
    </source>
</evidence>
<feature type="transmembrane region" description="Helical" evidence="13">
    <location>
        <begin position="442"/>
        <end position="463"/>
    </location>
</feature>
<proteinExistence type="inferred from homology"/>
<feature type="domain" description="Protein kinase" evidence="14">
    <location>
        <begin position="501"/>
        <end position="777"/>
    </location>
</feature>
<dbReference type="InterPro" id="IPR003609">
    <property type="entry name" value="Pan_app"/>
</dbReference>
<evidence type="ECO:0000259" key="17">
    <source>
        <dbReference type="PROSITE" id="PS50948"/>
    </source>
</evidence>
<dbReference type="Pfam" id="PF01453">
    <property type="entry name" value="B_lectin"/>
    <property type="match status" value="1"/>
</dbReference>
<evidence type="ECO:0000256" key="8">
    <source>
        <dbReference type="ARBA" id="ARBA00023180"/>
    </source>
</evidence>
<dbReference type="InterPro" id="IPR024171">
    <property type="entry name" value="SRK-like_kinase"/>
</dbReference>
<keyword evidence="4 11" id="KW-0547">Nucleotide-binding</keyword>
<dbReference type="InterPro" id="IPR000719">
    <property type="entry name" value="Prot_kinase_dom"/>
</dbReference>
<keyword evidence="12" id="KW-0245">EGF-like domain</keyword>
<dbReference type="SMART" id="SM00220">
    <property type="entry name" value="S_TKc"/>
    <property type="match status" value="1"/>
</dbReference>
<dbReference type="Gene3D" id="2.90.10.10">
    <property type="entry name" value="Bulb-type lectin domain"/>
    <property type="match status" value="1"/>
</dbReference>
<dbReference type="Proteomes" id="UP001293593">
    <property type="component" value="Unassembled WGS sequence"/>
</dbReference>
<feature type="domain" description="Apple" evidence="17">
    <location>
        <begin position="344"/>
        <end position="425"/>
    </location>
</feature>
<protein>
    <recommendedName>
        <fullName evidence="11">Receptor-like serine/threonine-protein kinase</fullName>
        <ecNumber evidence="11">2.7.11.1</ecNumber>
    </recommendedName>
</protein>
<keyword evidence="13" id="KW-0812">Transmembrane</keyword>
<evidence type="ECO:0000256" key="2">
    <source>
        <dbReference type="ARBA" id="ARBA00022679"/>
    </source>
</evidence>
<dbReference type="Pfam" id="PF00954">
    <property type="entry name" value="S_locus_glycop"/>
    <property type="match status" value="1"/>
</dbReference>
<dbReference type="InterPro" id="IPR000742">
    <property type="entry name" value="EGF"/>
</dbReference>
<dbReference type="InterPro" id="IPR036426">
    <property type="entry name" value="Bulb-type_lectin_dom_sf"/>
</dbReference>
<dbReference type="FunFam" id="1.10.510.10:FF:000060">
    <property type="entry name" value="G-type lectin S-receptor-like serine/threonine-protein kinase"/>
    <property type="match status" value="1"/>
</dbReference>
<dbReference type="PROSITE" id="PS00108">
    <property type="entry name" value="PROTEIN_KINASE_ST"/>
    <property type="match status" value="1"/>
</dbReference>
<keyword evidence="3" id="KW-0732">Signal</keyword>
<evidence type="ECO:0000256" key="3">
    <source>
        <dbReference type="ARBA" id="ARBA00022729"/>
    </source>
</evidence>
<dbReference type="SMART" id="SM00108">
    <property type="entry name" value="B_lectin"/>
    <property type="match status" value="1"/>
</dbReference>
<dbReference type="Pfam" id="PF07714">
    <property type="entry name" value="PK_Tyr_Ser-Thr"/>
    <property type="match status" value="1"/>
</dbReference>
<comment type="caution">
    <text evidence="12">Lacks conserved residue(s) required for the propagation of feature annotation.</text>
</comment>
<dbReference type="CDD" id="cd01098">
    <property type="entry name" value="PAN_AP_plant"/>
    <property type="match status" value="1"/>
</dbReference>
<evidence type="ECO:0000256" key="9">
    <source>
        <dbReference type="ARBA" id="ARBA00047899"/>
    </source>
</evidence>
<feature type="domain" description="Bulb-type lectin" evidence="16">
    <location>
        <begin position="30"/>
        <end position="151"/>
    </location>
</feature>
<sequence>MEETKFSFTLFFLAICFSLISLFPTVLKAKDSITSTRSITDNQTLVSSDEKFELGFFSPGNSSLKYLGIWYKHIPKPTVIWVANRDNPLVNSTGILKFSKDGKLVILSHTGSIIWSANSSRSAREPVARLLDSGNFVLRDLEDASSESYRWQSFDYPSDTFIQGMRLGWNFKTGLNRHLTSWKNEDDPASGEYTYSVDPRGLPQLFLLKGKKKVFRSGPWFEQQLKGVPALMQNPVFKPVFVFDSDEVTFTYETKDSVTSRFVLTQSGLIQHFSWSDPHSSWIPEFTVQGDRCDDYGICGAYGSCTIKESQICKCLDGFEPKLPQEWRKNKWSDGCVMKNSHTCRNGEGFKKLTGVKLPDSAVFHINSTLSFEECEAECLKNCSCVAYSKVDINTAGKGCVAWFGGLFDIREVADFGQDLYIRVPASELGSNADVPKRKKHLMIIVAVSLSSAIFVLVSWLIIKRWRGGCTETDIQLILNRSRSELPSFKIDIIEAATENFSVCNKIGEGGFGPVYRGKLASGQEIAVKRLSESSGQGLQEFKNEVIMTSLLQHRNLVKLLGCCIHKMERMLIYEYMPNRSLDSLLFDETKRSALTWQKRLDIIVGVARGILYLHRDSRLRIIHRDLKASNVLLDSDMNPKISDFGMARIFDRDQTEAKTNRVVGTYGYMPPEYAVDGKFSFKSDVFSFGVLLLELLSGKKNKGFFHPDHKLNLLGHAWKLWTEEKAMELMDPLLENQFPASEALRCIQVGLSCVQQNPEDRPTMSQVILMLDSDSVSLPQPGRPGMYSERCFSETDSSSLAGVNSCSNNSSITILEGR</sequence>
<comment type="catalytic activity">
    <reaction evidence="10 11">
        <text>L-seryl-[protein] + ATP = O-phospho-L-seryl-[protein] + ADP + H(+)</text>
        <dbReference type="Rhea" id="RHEA:17989"/>
        <dbReference type="Rhea" id="RHEA-COMP:9863"/>
        <dbReference type="Rhea" id="RHEA-COMP:11604"/>
        <dbReference type="ChEBI" id="CHEBI:15378"/>
        <dbReference type="ChEBI" id="CHEBI:29999"/>
        <dbReference type="ChEBI" id="CHEBI:30616"/>
        <dbReference type="ChEBI" id="CHEBI:83421"/>
        <dbReference type="ChEBI" id="CHEBI:456216"/>
        <dbReference type="EC" id="2.7.11.1"/>
    </reaction>
</comment>
<dbReference type="Gene3D" id="3.30.200.20">
    <property type="entry name" value="Phosphorylase Kinase, domain 1"/>
    <property type="match status" value="1"/>
</dbReference>
<evidence type="ECO:0000256" key="5">
    <source>
        <dbReference type="ARBA" id="ARBA00022777"/>
    </source>
</evidence>
<dbReference type="SMART" id="SM00473">
    <property type="entry name" value="PAN_AP"/>
    <property type="match status" value="1"/>
</dbReference>
<dbReference type="InterPro" id="IPR001245">
    <property type="entry name" value="Ser-Thr/Tyr_kinase_cat_dom"/>
</dbReference>
<dbReference type="InterPro" id="IPR001480">
    <property type="entry name" value="Bulb-type_lectin_dom"/>
</dbReference>
<dbReference type="InterPro" id="IPR008271">
    <property type="entry name" value="Ser/Thr_kinase_AS"/>
</dbReference>
<keyword evidence="19" id="KW-1185">Reference proteome</keyword>
<keyword evidence="13" id="KW-0472">Membrane</keyword>
<keyword evidence="2 11" id="KW-0808">Transferase</keyword>
<keyword evidence="5 11" id="KW-0418">Kinase</keyword>
<dbReference type="PANTHER" id="PTHR32444:SF118">
    <property type="entry name" value="OS09G0551150 PROTEIN"/>
    <property type="match status" value="1"/>
</dbReference>
<dbReference type="GO" id="GO:0048544">
    <property type="term" value="P:recognition of pollen"/>
    <property type="evidence" value="ECO:0007669"/>
    <property type="project" value="InterPro"/>
</dbReference>
<evidence type="ECO:0000256" key="7">
    <source>
        <dbReference type="ARBA" id="ARBA00023157"/>
    </source>
</evidence>
<accession>A0AAE1IN55</accession>
<dbReference type="AlphaFoldDB" id="A0AAE1IN55"/>
<evidence type="ECO:0000256" key="1">
    <source>
        <dbReference type="ARBA" id="ARBA00022527"/>
    </source>
</evidence>
<dbReference type="Gene3D" id="3.50.4.10">
    <property type="entry name" value="Hepatocyte Growth Factor"/>
    <property type="match status" value="1"/>
</dbReference>
<dbReference type="FunFam" id="3.30.200.20:FF:000195">
    <property type="entry name" value="G-type lectin S-receptor-like serine/threonine-protein kinase"/>
    <property type="match status" value="1"/>
</dbReference>
<organism evidence="18 19">
    <name type="scientific">Acacia crassicarpa</name>
    <name type="common">northern wattle</name>
    <dbReference type="NCBI Taxonomy" id="499986"/>
    <lineage>
        <taxon>Eukaryota</taxon>
        <taxon>Viridiplantae</taxon>
        <taxon>Streptophyta</taxon>
        <taxon>Embryophyta</taxon>
        <taxon>Tracheophyta</taxon>
        <taxon>Spermatophyta</taxon>
        <taxon>Magnoliopsida</taxon>
        <taxon>eudicotyledons</taxon>
        <taxon>Gunneridae</taxon>
        <taxon>Pentapetalae</taxon>
        <taxon>rosids</taxon>
        <taxon>fabids</taxon>
        <taxon>Fabales</taxon>
        <taxon>Fabaceae</taxon>
        <taxon>Caesalpinioideae</taxon>
        <taxon>mimosoid clade</taxon>
        <taxon>Acacieae</taxon>
        <taxon>Acacia</taxon>
    </lineage>
</organism>
<keyword evidence="6 11" id="KW-0067">ATP-binding</keyword>
<evidence type="ECO:0000256" key="6">
    <source>
        <dbReference type="ARBA" id="ARBA00022840"/>
    </source>
</evidence>
<comment type="similarity">
    <text evidence="11">Belongs to the protein kinase superfamily. Ser/Thr protein kinase family.</text>
</comment>
<keyword evidence="8" id="KW-0325">Glycoprotein</keyword>